<dbReference type="PANTHER" id="PTHR30413">
    <property type="entry name" value="INNER MEMBRANE TRANSPORT PERMEASE"/>
    <property type="match status" value="1"/>
</dbReference>
<dbReference type="Pfam" id="PF01061">
    <property type="entry name" value="ABC2_membrane"/>
    <property type="match status" value="1"/>
</dbReference>
<dbReference type="Proteomes" id="UP000606730">
    <property type="component" value="Unassembled WGS sequence"/>
</dbReference>
<proteinExistence type="inferred from homology"/>
<sequence length="281" mass="31221">MIEHDAQPKTKLGGAFNTLRLIHVTTAQAVRAKYHHPATGIIISMIQTLIMILLFVFVISALRGKGGGLDRTSPVNGGDIITFVMSGVFLFRAHNSAIQAIFSSPGVNSPLTNHQPINSTILLISAGLGELYTQLLGMSFILAVYHCAWKPLNFDNFIGFFIFFLLGWFAGVGIGLFAKAMQPWAPRIIGIAQTLYQRINMFSSGKMFLANSLPGDRRALFDWNPLFHAIDQARGEAFLNYTPRYTNWEYPLILALVMLTIGFIGEFYTRQQVSLSWGATR</sequence>
<evidence type="ECO:0000256" key="4">
    <source>
        <dbReference type="ARBA" id="ARBA00022475"/>
    </source>
</evidence>
<keyword evidence="4" id="KW-1003">Cell membrane</keyword>
<keyword evidence="6 8" id="KW-1133">Transmembrane helix</keyword>
<reference evidence="10" key="1">
    <citation type="journal article" date="2014" name="Int. J. Syst. Evol. Microbiol.">
        <title>Complete genome sequence of Corynebacterium casei LMG S-19264T (=DSM 44701T), isolated from a smear-ripened cheese.</title>
        <authorList>
            <consortium name="US DOE Joint Genome Institute (JGI-PGF)"/>
            <person name="Walter F."/>
            <person name="Albersmeier A."/>
            <person name="Kalinowski J."/>
            <person name="Ruckert C."/>
        </authorList>
    </citation>
    <scope>NUCLEOTIDE SEQUENCE</scope>
    <source>
        <strain evidence="10">CGMCC 1.16012</strain>
    </source>
</reference>
<name>A0A917AIR7_9RHOB</name>
<organism evidence="10 11">
    <name type="scientific">Actibacterium pelagium</name>
    <dbReference type="NCBI Taxonomy" id="2029103"/>
    <lineage>
        <taxon>Bacteria</taxon>
        <taxon>Pseudomonadati</taxon>
        <taxon>Pseudomonadota</taxon>
        <taxon>Alphaproteobacteria</taxon>
        <taxon>Rhodobacterales</taxon>
        <taxon>Roseobacteraceae</taxon>
        <taxon>Actibacterium</taxon>
    </lineage>
</organism>
<feature type="transmembrane region" description="Helical" evidence="8">
    <location>
        <begin position="80"/>
        <end position="102"/>
    </location>
</feature>
<comment type="caution">
    <text evidence="10">The sequence shown here is derived from an EMBL/GenBank/DDBJ whole genome shotgun (WGS) entry which is preliminary data.</text>
</comment>
<feature type="transmembrane region" description="Helical" evidence="8">
    <location>
        <begin position="38"/>
        <end position="59"/>
    </location>
</feature>
<evidence type="ECO:0000313" key="10">
    <source>
        <dbReference type="EMBL" id="GGE56351.1"/>
    </source>
</evidence>
<comment type="similarity">
    <text evidence="2">Belongs to the ABC-2 integral membrane protein family.</text>
</comment>
<feature type="domain" description="ABC-2 type transporter transmembrane" evidence="9">
    <location>
        <begin position="23"/>
        <end position="235"/>
    </location>
</feature>
<evidence type="ECO:0000256" key="2">
    <source>
        <dbReference type="ARBA" id="ARBA00007783"/>
    </source>
</evidence>
<feature type="transmembrane region" description="Helical" evidence="8">
    <location>
        <begin position="122"/>
        <end position="145"/>
    </location>
</feature>
<evidence type="ECO:0000256" key="6">
    <source>
        <dbReference type="ARBA" id="ARBA00022989"/>
    </source>
</evidence>
<evidence type="ECO:0000313" key="11">
    <source>
        <dbReference type="Proteomes" id="UP000606730"/>
    </source>
</evidence>
<evidence type="ECO:0000259" key="9">
    <source>
        <dbReference type="Pfam" id="PF01061"/>
    </source>
</evidence>
<dbReference type="GO" id="GO:0015920">
    <property type="term" value="P:lipopolysaccharide transport"/>
    <property type="evidence" value="ECO:0007669"/>
    <property type="project" value="TreeGrafter"/>
</dbReference>
<dbReference type="EMBL" id="BMKN01000002">
    <property type="protein sequence ID" value="GGE56351.1"/>
    <property type="molecule type" value="Genomic_DNA"/>
</dbReference>
<evidence type="ECO:0000256" key="5">
    <source>
        <dbReference type="ARBA" id="ARBA00022692"/>
    </source>
</evidence>
<dbReference type="InterPro" id="IPR013525">
    <property type="entry name" value="ABC2_TM"/>
</dbReference>
<accession>A0A917AIR7</accession>
<dbReference type="AlphaFoldDB" id="A0A917AIR7"/>
<feature type="transmembrane region" description="Helical" evidence="8">
    <location>
        <begin position="250"/>
        <end position="268"/>
    </location>
</feature>
<evidence type="ECO:0000256" key="3">
    <source>
        <dbReference type="ARBA" id="ARBA00022448"/>
    </source>
</evidence>
<reference evidence="10" key="2">
    <citation type="submission" date="2020-09" db="EMBL/GenBank/DDBJ databases">
        <authorList>
            <person name="Sun Q."/>
            <person name="Zhou Y."/>
        </authorList>
    </citation>
    <scope>NUCLEOTIDE SEQUENCE</scope>
    <source>
        <strain evidence="10">CGMCC 1.16012</strain>
    </source>
</reference>
<keyword evidence="7 8" id="KW-0472">Membrane</keyword>
<gene>
    <name evidence="10" type="ORF">GCM10011517_25060</name>
</gene>
<dbReference type="GO" id="GO:0005886">
    <property type="term" value="C:plasma membrane"/>
    <property type="evidence" value="ECO:0007669"/>
    <property type="project" value="UniProtKB-SubCell"/>
</dbReference>
<evidence type="ECO:0000256" key="7">
    <source>
        <dbReference type="ARBA" id="ARBA00023136"/>
    </source>
</evidence>
<evidence type="ECO:0000256" key="8">
    <source>
        <dbReference type="SAM" id="Phobius"/>
    </source>
</evidence>
<keyword evidence="5 8" id="KW-0812">Transmembrane</keyword>
<dbReference type="RefSeq" id="WP_095594401.1">
    <property type="nucleotide sequence ID" value="NZ_BMKN01000002.1"/>
</dbReference>
<dbReference type="GO" id="GO:0140359">
    <property type="term" value="F:ABC-type transporter activity"/>
    <property type="evidence" value="ECO:0007669"/>
    <property type="project" value="InterPro"/>
</dbReference>
<comment type="subcellular location">
    <subcellularLocation>
        <location evidence="1">Cell inner membrane</location>
        <topology evidence="1">Multi-pass membrane protein</topology>
    </subcellularLocation>
</comment>
<protein>
    <submittedName>
        <fullName evidence="10">ABC transporter permease</fullName>
    </submittedName>
</protein>
<dbReference type="PANTHER" id="PTHR30413:SF8">
    <property type="entry name" value="TRANSPORT PERMEASE PROTEIN"/>
    <property type="match status" value="1"/>
</dbReference>
<evidence type="ECO:0000256" key="1">
    <source>
        <dbReference type="ARBA" id="ARBA00004429"/>
    </source>
</evidence>
<dbReference type="OrthoDB" id="7835223at2"/>
<keyword evidence="11" id="KW-1185">Reference proteome</keyword>
<keyword evidence="3" id="KW-0813">Transport</keyword>
<feature type="transmembrane region" description="Helical" evidence="8">
    <location>
        <begin position="157"/>
        <end position="178"/>
    </location>
</feature>